<dbReference type="InterPro" id="IPR024618">
    <property type="entry name" value="DUF3857"/>
</dbReference>
<proteinExistence type="predicted"/>
<dbReference type="InterPro" id="IPR011990">
    <property type="entry name" value="TPR-like_helical_dom_sf"/>
</dbReference>
<dbReference type="SUPFAM" id="SSF54001">
    <property type="entry name" value="Cysteine proteinases"/>
    <property type="match status" value="1"/>
</dbReference>
<name>A0A1A9I1V2_9BACT</name>
<dbReference type="Pfam" id="PF12969">
    <property type="entry name" value="DUF3857"/>
    <property type="match status" value="1"/>
</dbReference>
<dbReference type="OrthoDB" id="98874at2"/>
<dbReference type="PROSITE" id="PS50005">
    <property type="entry name" value="TPR"/>
    <property type="match status" value="2"/>
</dbReference>
<keyword evidence="1" id="KW-0802">TPR repeat</keyword>
<evidence type="ECO:0000259" key="3">
    <source>
        <dbReference type="Pfam" id="PF12969"/>
    </source>
</evidence>
<evidence type="ECO:0000256" key="1">
    <source>
        <dbReference type="PROSITE-ProRule" id="PRU00339"/>
    </source>
</evidence>
<dbReference type="InterPro" id="IPR019734">
    <property type="entry name" value="TPR_rpt"/>
</dbReference>
<dbReference type="Gene3D" id="3.10.620.30">
    <property type="match status" value="1"/>
</dbReference>
<feature type="repeat" description="TPR" evidence="1">
    <location>
        <begin position="594"/>
        <end position="627"/>
    </location>
</feature>
<dbReference type="SUPFAM" id="SSF48452">
    <property type="entry name" value="TPR-like"/>
    <property type="match status" value="1"/>
</dbReference>
<dbReference type="Gene3D" id="1.25.40.10">
    <property type="entry name" value="Tetratricopeptide repeat domain"/>
    <property type="match status" value="2"/>
</dbReference>
<dbReference type="Gene3D" id="2.60.40.3140">
    <property type="match status" value="1"/>
</dbReference>
<organism evidence="4 5">
    <name type="scientific">Niabella ginsenosidivorans</name>
    <dbReference type="NCBI Taxonomy" id="1176587"/>
    <lineage>
        <taxon>Bacteria</taxon>
        <taxon>Pseudomonadati</taxon>
        <taxon>Bacteroidota</taxon>
        <taxon>Chitinophagia</taxon>
        <taxon>Chitinophagales</taxon>
        <taxon>Chitinophagaceae</taxon>
        <taxon>Niabella</taxon>
    </lineage>
</organism>
<feature type="domain" description="DUF3857" evidence="3">
    <location>
        <begin position="743"/>
        <end position="825"/>
    </location>
</feature>
<keyword evidence="5" id="KW-1185">Reference proteome</keyword>
<evidence type="ECO:0000313" key="5">
    <source>
        <dbReference type="Proteomes" id="UP000077667"/>
    </source>
</evidence>
<gene>
    <name evidence="4" type="ORF">A8C56_08650</name>
</gene>
<dbReference type="SMART" id="SM00028">
    <property type="entry name" value="TPR"/>
    <property type="match status" value="3"/>
</dbReference>
<evidence type="ECO:0000313" key="4">
    <source>
        <dbReference type="EMBL" id="ANH81039.1"/>
    </source>
</evidence>
<protein>
    <submittedName>
        <fullName evidence="4">Transglutaminase</fullName>
    </submittedName>
</protein>
<feature type="repeat" description="TPR" evidence="1">
    <location>
        <begin position="560"/>
        <end position="593"/>
    </location>
</feature>
<dbReference type="AlphaFoldDB" id="A0A1A9I1V2"/>
<feature type="domain" description="Transglutaminase-like" evidence="2">
    <location>
        <begin position="888"/>
        <end position="988"/>
    </location>
</feature>
<accession>A0A1A9I1V2</accession>
<evidence type="ECO:0000259" key="2">
    <source>
        <dbReference type="Pfam" id="PF01841"/>
    </source>
</evidence>
<sequence>MRKYTLLIVCVATCVPTLSQNSYQKAWTALNSNDRASATVFLKEAQQDPHTQGRAYITSLLLQAFNRNEERITGFADSVYEQMEDPYPYIYALWFNRAVTGPHSVKKKPHQLKLLHKLTADNKAPVSLRTSANYVLAYNELLSGNFSAGAPYIQTIHSIRNWQYAGPFENLSGSGFYNEYAPLKYPEPESVFKNASDDTIKWFTPAFENNDGWMAPCFSIPGNTGIVYAQTFVDAPEEKSITLNMGFSGNLKLWLNDQLMILEPRERLTDLDAYSVKGVLKQGTNRILVQLGYTNNDYSSFTLRLLDEEGKPLDVNGSPVYKAYPRQQAVTDTPALLPHFAEQYFEDQLSGDSSDLLSYVLLASCYSRSKKTELAKQVIRQALVKAPGNTLLRSVYINILSAEGNNTLLEAENERLMRLDSNSEFAMNLSMQQLNKNQKYTELENKRSRYIQLYGENEISDRYAILAKAKDKKLEDIINIAEKMYQRYPDNPEMQTAMYELRKATGKGPDATLGVYEQFFKNNFHYDVFFQYLTALLNNGKKSNYQLLLEQQIKNFPHVPQFYVTLSEFFLTEKQYDKAEKYVLMALAISPYADAYWKLLGDVRKQKNEIAAALEAYHSSLKYNPDQYELIISVRKLEEKSEAYKLLPVVDEDKIINSDDYKGTDKQKAGYYFLLDQRDVVLYPDGGNEQYVTSLIKIVNEKGIERYKEVTLNSESNQSLLIEKSEVIKKDKRIQGEKNGRDIVFTNLEPGDIVFIRYRLQQFADGHFAKDFTDRYFFTGDVYCYASRYTLLAPADAAIGFRFSRDSIRPQISKAEDFTKYSWDVLHSLPEKEEPLMPGLVDVANVMYVSTIADWNKIAAWYADVVNYNEIEPEVTDVYNTLFPAGAKSENQFAKAWRIYNYIENNIHYSSVAFRQSGYIPQKPSVTLNTQLGDCKDLSRLFVALCHKAGIAANMVLIDTRNNGNRDMLLPAMDFNHCIARAMLDNKEYFIELTDNNLPFTALSNNLCGALMLDIPVHPALSSPGVMHLHTGNRSKDKVVRFIEIRPKGTDLLYYNKIIKSGHLAADVRADFRHNDEQKRLRDMEESVARGYSTGVKLSGLKFAGLDGPADSVQYEFSYVVNDQVSEVGAINAFKINYHDVVATMDQFPAEERTLPVEYWSYENTDAYETRVTVFAPEGMKFTAPPASVSLTFKDLEYTLRFQLMAPGRLQVIRKFSNSRQQFYAPGDYEGLRSFFEKIVKAEQKFIGYQ</sequence>
<dbReference type="Pfam" id="PF01841">
    <property type="entry name" value="Transglut_core"/>
    <property type="match status" value="1"/>
</dbReference>
<dbReference type="InterPro" id="IPR038765">
    <property type="entry name" value="Papain-like_cys_pep_sf"/>
</dbReference>
<dbReference type="Gene3D" id="2.60.120.1130">
    <property type="match status" value="1"/>
</dbReference>
<dbReference type="EMBL" id="CP015772">
    <property type="protein sequence ID" value="ANH81039.1"/>
    <property type="molecule type" value="Genomic_DNA"/>
</dbReference>
<dbReference type="STRING" id="1176587.A8C56_08650"/>
<dbReference type="InterPro" id="IPR002931">
    <property type="entry name" value="Transglutaminase-like"/>
</dbReference>
<reference evidence="4 5" key="1">
    <citation type="submission" date="2016-05" db="EMBL/GenBank/DDBJ databases">
        <title>Niabella ginsenosidivorans BS26 whole genome sequencing.</title>
        <authorList>
            <person name="Im W.T."/>
            <person name="Siddiqi M.Z."/>
        </authorList>
    </citation>
    <scope>NUCLEOTIDE SEQUENCE [LARGE SCALE GENOMIC DNA]</scope>
    <source>
        <strain evidence="4 5">BS26</strain>
    </source>
</reference>
<dbReference type="Proteomes" id="UP000077667">
    <property type="component" value="Chromosome"/>
</dbReference>
<dbReference type="KEGG" id="nia:A8C56_08650"/>